<keyword evidence="5" id="KW-0732">Signal</keyword>
<dbReference type="InterPro" id="IPR017896">
    <property type="entry name" value="4Fe4S_Fe-S-bd"/>
</dbReference>
<dbReference type="PANTHER" id="PTHR30002:SF4">
    <property type="entry name" value="EPOXYQUEUOSINE REDUCTASE"/>
    <property type="match status" value="1"/>
</dbReference>
<dbReference type="GO" id="GO:0051539">
    <property type="term" value="F:4 iron, 4 sulfur cluster binding"/>
    <property type="evidence" value="ECO:0007669"/>
    <property type="project" value="UniProtKB-KW"/>
</dbReference>
<dbReference type="RefSeq" id="WP_011309929.1">
    <property type="nucleotide sequence ID" value="NZ_AP024514.1"/>
</dbReference>
<protein>
    <submittedName>
        <fullName evidence="11 12">Reductive dehalogenase</fullName>
    </submittedName>
    <submittedName>
        <fullName evidence="14">Tetrachloroethene reductive dehalogenase TceA</fullName>
    </submittedName>
</protein>
<keyword evidence="3" id="KW-0004">4Fe-4S</keyword>
<reference evidence="13 17" key="3">
    <citation type="journal article" date="2017" name="FEMS Microbiol. Ecol.">
        <title>Reconstructed genomes of novel Dehalococcoides mccartyi strains from 1,2,3,4-tetrachlorodibenzo-p-dioxin-dechlorinating enrichment cultures reveal divergent reductive dehalogenase gene profiles.</title>
        <authorList>
            <person name="Dam H.T."/>
            <person name="Vollmers J."/>
            <person name="Kaster A.K."/>
            <person name="Haggblom M.M."/>
        </authorList>
    </citation>
    <scope>NUCLEOTIDE SEQUENCE [LARGE SCALE GENOMIC DNA]</scope>
    <source>
        <strain evidence="13 17">H1-3-2.001</strain>
    </source>
</reference>
<evidence type="ECO:0000256" key="6">
    <source>
        <dbReference type="ARBA" id="ARBA00023004"/>
    </source>
</evidence>
<feature type="domain" description="4Fe-4S ferredoxin-type" evidence="10">
    <location>
        <begin position="329"/>
        <end position="361"/>
    </location>
</feature>
<dbReference type="EMBL" id="PHFD01000068">
    <property type="protein sequence ID" value="PKH47842.1"/>
    <property type="molecule type" value="Genomic_DNA"/>
</dbReference>
<evidence type="ECO:0000313" key="13">
    <source>
        <dbReference type="EMBL" id="PKH47842.1"/>
    </source>
</evidence>
<keyword evidence="8" id="KW-0472">Membrane</keyword>
<dbReference type="InterPro" id="IPR012832">
    <property type="entry name" value="RDH"/>
</dbReference>
<evidence type="ECO:0000313" key="16">
    <source>
        <dbReference type="Proteomes" id="UP000076394"/>
    </source>
</evidence>
<evidence type="ECO:0000313" key="15">
    <source>
        <dbReference type="EMBL" id="RAL70105.1"/>
    </source>
</evidence>
<evidence type="ECO:0000313" key="17">
    <source>
        <dbReference type="Proteomes" id="UP000233649"/>
    </source>
</evidence>
<dbReference type="EMBL" id="QGLD01000016">
    <property type="protein sequence ID" value="RAL70105.1"/>
    <property type="molecule type" value="Genomic_DNA"/>
</dbReference>
<dbReference type="GO" id="GO:0008616">
    <property type="term" value="P:tRNA queuosine(34) biosynthetic process"/>
    <property type="evidence" value="ECO:0007669"/>
    <property type="project" value="InterPro"/>
</dbReference>
<dbReference type="PATRIC" id="fig|61435.8.peg.1432"/>
<evidence type="ECO:0000259" key="10">
    <source>
        <dbReference type="PROSITE" id="PS51379"/>
    </source>
</evidence>
<dbReference type="PANTHER" id="PTHR30002">
    <property type="entry name" value="EPOXYQUEUOSINE REDUCTASE"/>
    <property type="match status" value="1"/>
</dbReference>
<dbReference type="EMBL" id="CP011127">
    <property type="protein sequence ID" value="AMU87265.1"/>
    <property type="molecule type" value="Genomic_DNA"/>
</dbReference>
<evidence type="ECO:0000313" key="12">
    <source>
        <dbReference type="EMBL" id="AMU87265.1"/>
    </source>
</evidence>
<accession>A0A0A7NZQ4</accession>
<keyword evidence="7" id="KW-0411">Iron-sulfur</keyword>
<comment type="cofactor">
    <cofactor evidence="9">
        <name>corrinoid</name>
        <dbReference type="ChEBI" id="CHEBI:33913"/>
    </cofactor>
</comment>
<evidence type="ECO:0000256" key="4">
    <source>
        <dbReference type="ARBA" id="ARBA00022723"/>
    </source>
</evidence>
<dbReference type="GO" id="GO:0005886">
    <property type="term" value="C:plasma membrane"/>
    <property type="evidence" value="ECO:0007669"/>
    <property type="project" value="UniProtKB-SubCell"/>
</dbReference>
<dbReference type="InterPro" id="IPR028894">
    <property type="entry name" value="RDH_dom"/>
</dbReference>
<gene>
    <name evidence="11" type="primary">rdhA15</name>
    <name evidence="12" type="synonym">rdhA</name>
    <name evidence="15" type="ORF">C1G86_1429</name>
    <name evidence="14" type="ORF">C1G87_1392</name>
    <name evidence="13" type="ORF">CVH13_00202</name>
    <name evidence="12" type="ORF">Dm11a5_1439</name>
</gene>
<proteinExistence type="predicted"/>
<reference evidence="12 16" key="2">
    <citation type="submission" date="2015-03" db="EMBL/GenBank/DDBJ databases">
        <title>Genomic characterization of Dehalococcoides mccartyi strain 11a5, an unusal plasmid-containing chloroethene dechlorinator.</title>
        <authorList>
            <person name="Zhao S."/>
            <person name="Ding C."/>
            <person name="He J."/>
        </authorList>
    </citation>
    <scope>NUCLEOTIDE SEQUENCE [LARGE SCALE GENOMIC DNA]</scope>
    <source>
        <strain evidence="12 16">11a5</strain>
    </source>
</reference>
<dbReference type="InterPro" id="IPR004453">
    <property type="entry name" value="QueG"/>
</dbReference>
<dbReference type="InterPro" id="IPR006311">
    <property type="entry name" value="TAT_signal"/>
</dbReference>
<dbReference type="PROSITE" id="PS51318">
    <property type="entry name" value="TAT"/>
    <property type="match status" value="1"/>
</dbReference>
<dbReference type="OMA" id="NENSNWR"/>
<evidence type="ECO:0000256" key="7">
    <source>
        <dbReference type="ARBA" id="ARBA00023014"/>
    </source>
</evidence>
<dbReference type="EMBL" id="QGLC01000018">
    <property type="protein sequence ID" value="RAL68920.1"/>
    <property type="molecule type" value="Genomic_DNA"/>
</dbReference>
<dbReference type="NCBIfam" id="TIGR01409">
    <property type="entry name" value="TAT_signal_seq"/>
    <property type="match status" value="1"/>
</dbReference>
<name>A0A0A7NZQ4_9CHLR</name>
<evidence type="ECO:0000256" key="9">
    <source>
        <dbReference type="ARBA" id="ARBA00029374"/>
    </source>
</evidence>
<evidence type="ECO:0000313" key="18">
    <source>
        <dbReference type="Proteomes" id="UP000248786"/>
    </source>
</evidence>
<evidence type="ECO:0000313" key="19">
    <source>
        <dbReference type="Proteomes" id="UP000249146"/>
    </source>
</evidence>
<evidence type="ECO:0000256" key="2">
    <source>
        <dbReference type="ARBA" id="ARBA00022475"/>
    </source>
</evidence>
<dbReference type="Pfam" id="PF13486">
    <property type="entry name" value="Dehalogenase"/>
    <property type="match status" value="1"/>
</dbReference>
<evidence type="ECO:0000313" key="11">
    <source>
        <dbReference type="EMBL" id="AIZ97087.1"/>
    </source>
</evidence>
<keyword evidence="2" id="KW-1003">Cell membrane</keyword>
<dbReference type="Proteomes" id="UP000076394">
    <property type="component" value="Chromosome"/>
</dbReference>
<dbReference type="InterPro" id="IPR017900">
    <property type="entry name" value="4Fe4S_Fe_S_CS"/>
</dbReference>
<dbReference type="Proteomes" id="UP000248786">
    <property type="component" value="Unassembled WGS sequence"/>
</dbReference>
<reference evidence="18 19" key="4">
    <citation type="submission" date="2018-05" db="EMBL/GenBank/DDBJ databases">
        <title>Draft genome sequences of Dehalococcoides mccartyi strains RC and KS.</title>
        <authorList>
            <person name="Higgins S.A."/>
            <person name="Padilla-Crespo E."/>
            <person name="Loeffler F.E."/>
        </authorList>
    </citation>
    <scope>NUCLEOTIDE SEQUENCE [LARGE SCALE GENOMIC DNA]</scope>
    <source>
        <strain evidence="15 18">KS</strain>
        <strain evidence="14 19">RC</strain>
    </source>
</reference>
<dbReference type="GO" id="GO:0046872">
    <property type="term" value="F:metal ion binding"/>
    <property type="evidence" value="ECO:0007669"/>
    <property type="project" value="UniProtKB-KW"/>
</dbReference>
<dbReference type="OrthoDB" id="9815745at2"/>
<keyword evidence="6" id="KW-0408">Iron</keyword>
<evidence type="ECO:0000313" key="14">
    <source>
        <dbReference type="EMBL" id="RAL68920.1"/>
    </source>
</evidence>
<evidence type="ECO:0000256" key="1">
    <source>
        <dbReference type="ARBA" id="ARBA00004236"/>
    </source>
</evidence>
<dbReference type="GO" id="GO:0052693">
    <property type="term" value="F:epoxyqueuosine reductase activity"/>
    <property type="evidence" value="ECO:0007669"/>
    <property type="project" value="TreeGrafter"/>
</dbReference>
<dbReference type="AlphaFoldDB" id="A0A0A7NZQ4"/>
<dbReference type="Proteomes" id="UP000249146">
    <property type="component" value="Unassembled WGS sequence"/>
</dbReference>
<dbReference type="NCBIfam" id="TIGR02486">
    <property type="entry name" value="RDH"/>
    <property type="match status" value="1"/>
</dbReference>
<evidence type="ECO:0000256" key="3">
    <source>
        <dbReference type="ARBA" id="ARBA00022485"/>
    </source>
</evidence>
<dbReference type="PROSITE" id="PS51379">
    <property type="entry name" value="4FE4S_FER_2"/>
    <property type="match status" value="1"/>
</dbReference>
<evidence type="ECO:0000256" key="5">
    <source>
        <dbReference type="ARBA" id="ARBA00022729"/>
    </source>
</evidence>
<sequence length="465" mass="51396">MVKSHSTLNRRDFMKALGFVGAGVGALSAGSPVFKDLDEMASAGSSNKRAWWIKEVDTPTIEIDWDMLKRHDATTIPQVAYASFVGKDVAAAQGAKQKADRKQWIAEDKSGYTLRDYALFDAAAYGWQAGFSHDFLGDTTVTPYGMGSPSDLGLPAWNGSPEETTAMIRQAFRFLGTGTISIVELNENNRKLVYGVDWDGKAIVFENVEKAYETDKKRVIPEKCRYAVVFSMPMSEEMNKRAPTLLGDATTALSYSLSTLFQIRAQRFFRMLGYQGLGSFTYVNNTSINPALAVISGMGEQGRLGQCVFPEYGTMARLGSVITDLPLVPDKPIDSGVWNFCKTCKLCASHCPSGALNPDDVPSWDVKYSGNHPGKKVYHCDGMNCRGYWYDLTSLCSICVASCVFAKKNKAGIHDIIKATTAVTPAFNSFFRTMDQAFGYKYSNRDPESWWDINGEPMFGIDSRY</sequence>
<dbReference type="InterPro" id="IPR019546">
    <property type="entry name" value="TAT_signal_bac_arc"/>
</dbReference>
<keyword evidence="4" id="KW-0479">Metal-binding</keyword>
<dbReference type="EMBL" id="KP085015">
    <property type="protein sequence ID" value="AIZ97087.1"/>
    <property type="molecule type" value="Genomic_DNA"/>
</dbReference>
<organism evidence="11">
    <name type="scientific">Dehalococcoides mccartyi</name>
    <dbReference type="NCBI Taxonomy" id="61435"/>
    <lineage>
        <taxon>Bacteria</taxon>
        <taxon>Bacillati</taxon>
        <taxon>Chloroflexota</taxon>
        <taxon>Dehalococcoidia</taxon>
        <taxon>Dehalococcoidales</taxon>
        <taxon>Dehalococcoidaceae</taxon>
        <taxon>Dehalococcoides</taxon>
    </lineage>
</organism>
<reference evidence="11" key="1">
    <citation type="submission" date="2014-10" db="EMBL/GenBank/DDBJ databases">
        <title>Reductive dehalogenase homologous genes as biomarkers for distinguishing populations of Dehalococcoides in mixed dechlorinating cultures and in groundwater.</title>
        <authorList>
            <person name="Perez-De-Mora A."/>
            <person name="Zila A."/>
            <person name="Mcmaster M.L."/>
            <person name="Liang X."/>
            <person name="Dworatzek S."/>
            <person name="Edwards E.A."/>
        </authorList>
    </citation>
    <scope>NUCLEOTIDE SEQUENCE</scope>
</reference>
<dbReference type="Proteomes" id="UP000233649">
    <property type="component" value="Unassembled WGS sequence"/>
</dbReference>
<dbReference type="SUPFAM" id="SSF54862">
    <property type="entry name" value="4Fe-4S ferredoxins"/>
    <property type="match status" value="1"/>
</dbReference>
<dbReference type="PROSITE" id="PS00198">
    <property type="entry name" value="4FE4S_FER_1"/>
    <property type="match status" value="1"/>
</dbReference>
<comment type="subcellular location">
    <subcellularLocation>
        <location evidence="1">Cell membrane</location>
    </subcellularLocation>
</comment>
<evidence type="ECO:0000256" key="8">
    <source>
        <dbReference type="ARBA" id="ARBA00023136"/>
    </source>
</evidence>